<feature type="domain" description="PAC" evidence="22">
    <location>
        <begin position="439"/>
        <end position="491"/>
    </location>
</feature>
<evidence type="ECO:0000259" key="19">
    <source>
        <dbReference type="PROSITE" id="PS50109"/>
    </source>
</evidence>
<feature type="domain" description="Response regulatory" evidence="20">
    <location>
        <begin position="1011"/>
        <end position="1128"/>
    </location>
</feature>
<dbReference type="Pfam" id="PF00512">
    <property type="entry name" value="HisKA"/>
    <property type="match status" value="1"/>
</dbReference>
<dbReference type="PRINTS" id="PR00344">
    <property type="entry name" value="BCTRLSENSOR"/>
</dbReference>
<keyword evidence="9" id="KW-0418">Kinase</keyword>
<dbReference type="InterPro" id="IPR036641">
    <property type="entry name" value="HPT_dom_sf"/>
</dbReference>
<evidence type="ECO:0000256" key="11">
    <source>
        <dbReference type="ARBA" id="ARBA00022989"/>
    </source>
</evidence>
<dbReference type="CDD" id="cd00130">
    <property type="entry name" value="PAS"/>
    <property type="match status" value="4"/>
</dbReference>
<keyword evidence="6" id="KW-0808">Transferase</keyword>
<evidence type="ECO:0000259" key="21">
    <source>
        <dbReference type="PROSITE" id="PS50112"/>
    </source>
</evidence>
<dbReference type="PANTHER" id="PTHR45339">
    <property type="entry name" value="HYBRID SIGNAL TRANSDUCTION HISTIDINE KINASE J"/>
    <property type="match status" value="1"/>
</dbReference>
<feature type="domain" description="PAC" evidence="22">
    <location>
        <begin position="295"/>
        <end position="353"/>
    </location>
</feature>
<dbReference type="SUPFAM" id="SSF47226">
    <property type="entry name" value="Histidine-containing phosphotransfer domain, HPT domain"/>
    <property type="match status" value="1"/>
</dbReference>
<feature type="domain" description="PAC" evidence="22">
    <location>
        <begin position="699"/>
        <end position="754"/>
    </location>
</feature>
<feature type="transmembrane region" description="Helical" evidence="18">
    <location>
        <begin position="149"/>
        <end position="168"/>
    </location>
</feature>
<comment type="subcellular location">
    <subcellularLocation>
        <location evidence="2">Cell membrane</location>
        <topology evidence="2">Multi-pass membrane protein</topology>
    </subcellularLocation>
</comment>
<feature type="region of interest" description="Disordered" evidence="17">
    <location>
        <begin position="1131"/>
        <end position="1168"/>
    </location>
</feature>
<dbReference type="InterPro" id="IPR003660">
    <property type="entry name" value="HAMP_dom"/>
</dbReference>
<dbReference type="AlphaFoldDB" id="A0A370DQN0"/>
<evidence type="ECO:0000256" key="7">
    <source>
        <dbReference type="ARBA" id="ARBA00022692"/>
    </source>
</evidence>
<dbReference type="SUPFAM" id="SSF52172">
    <property type="entry name" value="CheY-like"/>
    <property type="match status" value="1"/>
</dbReference>
<dbReference type="InterPro" id="IPR036890">
    <property type="entry name" value="HATPase_C_sf"/>
</dbReference>
<dbReference type="InterPro" id="IPR035965">
    <property type="entry name" value="PAS-like_dom_sf"/>
</dbReference>
<dbReference type="Pfam" id="PF08447">
    <property type="entry name" value="PAS_3"/>
    <property type="match status" value="1"/>
</dbReference>
<dbReference type="Pfam" id="PF00672">
    <property type="entry name" value="HAMP"/>
    <property type="match status" value="1"/>
</dbReference>
<keyword evidence="4" id="KW-1003">Cell membrane</keyword>
<gene>
    <name evidence="25" type="ORF">DIZ78_07230</name>
</gene>
<dbReference type="SUPFAM" id="SSF55785">
    <property type="entry name" value="PYP-like sensor domain (PAS domain)"/>
    <property type="match status" value="4"/>
</dbReference>
<dbReference type="SMART" id="SM00086">
    <property type="entry name" value="PAC"/>
    <property type="match status" value="4"/>
</dbReference>
<dbReference type="InterPro" id="IPR013656">
    <property type="entry name" value="PAS_4"/>
</dbReference>
<dbReference type="Gene3D" id="3.30.565.10">
    <property type="entry name" value="Histidine kinase-like ATPase, C-terminal domain"/>
    <property type="match status" value="1"/>
</dbReference>
<feature type="modified residue" description="4-aspartylphosphate" evidence="15">
    <location>
        <position position="1063"/>
    </location>
</feature>
<dbReference type="SUPFAM" id="SSF55874">
    <property type="entry name" value="ATPase domain of HSP90 chaperone/DNA topoisomerase II/histidine kinase"/>
    <property type="match status" value="1"/>
</dbReference>
<feature type="coiled-coil region" evidence="16">
    <location>
        <begin position="344"/>
        <end position="371"/>
    </location>
</feature>
<dbReference type="InterPro" id="IPR000700">
    <property type="entry name" value="PAS-assoc_C"/>
</dbReference>
<organism evidence="25 26">
    <name type="scientific">endosymbiont of Escarpia spicata</name>
    <dbReference type="NCBI Taxonomy" id="2200908"/>
    <lineage>
        <taxon>Bacteria</taxon>
        <taxon>Pseudomonadati</taxon>
        <taxon>Pseudomonadota</taxon>
        <taxon>Gammaproteobacteria</taxon>
        <taxon>sulfur-oxidizing symbionts</taxon>
    </lineage>
</organism>
<dbReference type="Gene3D" id="3.40.50.2300">
    <property type="match status" value="1"/>
</dbReference>
<dbReference type="CDD" id="cd06225">
    <property type="entry name" value="HAMP"/>
    <property type="match status" value="1"/>
</dbReference>
<keyword evidence="26" id="KW-1185">Reference proteome</keyword>
<comment type="catalytic activity">
    <reaction evidence="1">
        <text>ATP + protein L-histidine = ADP + protein N-phospho-L-histidine.</text>
        <dbReference type="EC" id="2.7.13.3"/>
    </reaction>
</comment>
<dbReference type="InterPro" id="IPR013655">
    <property type="entry name" value="PAS_fold_3"/>
</dbReference>
<dbReference type="InterPro" id="IPR011006">
    <property type="entry name" value="CheY-like_superfamily"/>
</dbReference>
<dbReference type="SMART" id="SM00091">
    <property type="entry name" value="PAS"/>
    <property type="match status" value="3"/>
</dbReference>
<feature type="domain" description="PAS" evidence="21">
    <location>
        <begin position="226"/>
        <end position="300"/>
    </location>
</feature>
<keyword evidence="5 15" id="KW-0597">Phosphoprotein</keyword>
<dbReference type="InterPro" id="IPR000014">
    <property type="entry name" value="PAS"/>
</dbReference>
<dbReference type="EC" id="2.7.13.3" evidence="3"/>
<dbReference type="PANTHER" id="PTHR45339:SF1">
    <property type="entry name" value="HYBRID SIGNAL TRANSDUCTION HISTIDINE KINASE J"/>
    <property type="match status" value="1"/>
</dbReference>
<dbReference type="PROSITE" id="PS50113">
    <property type="entry name" value="PAC"/>
    <property type="match status" value="4"/>
</dbReference>
<evidence type="ECO:0000259" key="20">
    <source>
        <dbReference type="PROSITE" id="PS50110"/>
    </source>
</evidence>
<protein>
    <recommendedName>
        <fullName evidence="3">histidine kinase</fullName>
        <ecNumber evidence="3">2.7.13.3</ecNumber>
    </recommendedName>
</protein>
<evidence type="ECO:0000256" key="2">
    <source>
        <dbReference type="ARBA" id="ARBA00004651"/>
    </source>
</evidence>
<evidence type="ECO:0000256" key="10">
    <source>
        <dbReference type="ARBA" id="ARBA00022840"/>
    </source>
</evidence>
<dbReference type="PROSITE" id="PS50109">
    <property type="entry name" value="HIS_KIN"/>
    <property type="match status" value="1"/>
</dbReference>
<dbReference type="InterPro" id="IPR004358">
    <property type="entry name" value="Sig_transdc_His_kin-like_C"/>
</dbReference>
<keyword evidence="8" id="KW-0547">Nucleotide-binding</keyword>
<dbReference type="GO" id="GO:0000155">
    <property type="term" value="F:phosphorelay sensor kinase activity"/>
    <property type="evidence" value="ECO:0007669"/>
    <property type="project" value="InterPro"/>
</dbReference>
<dbReference type="InterPro" id="IPR003594">
    <property type="entry name" value="HATPase_dom"/>
</dbReference>
<evidence type="ECO:0000256" key="18">
    <source>
        <dbReference type="SAM" id="Phobius"/>
    </source>
</evidence>
<feature type="domain" description="PAS" evidence="21">
    <location>
        <begin position="492"/>
        <end position="563"/>
    </location>
</feature>
<dbReference type="NCBIfam" id="TIGR00229">
    <property type="entry name" value="sensory_box"/>
    <property type="match status" value="4"/>
</dbReference>
<dbReference type="SMART" id="SM00387">
    <property type="entry name" value="HATPase_c"/>
    <property type="match status" value="1"/>
</dbReference>
<name>A0A370DQN0_9GAMM</name>
<evidence type="ECO:0000256" key="1">
    <source>
        <dbReference type="ARBA" id="ARBA00000085"/>
    </source>
</evidence>
<dbReference type="Pfam" id="PF08448">
    <property type="entry name" value="PAS_4"/>
    <property type="match status" value="3"/>
</dbReference>
<evidence type="ECO:0000256" key="3">
    <source>
        <dbReference type="ARBA" id="ARBA00012438"/>
    </source>
</evidence>
<dbReference type="SMART" id="SM00388">
    <property type="entry name" value="HisKA"/>
    <property type="match status" value="1"/>
</dbReference>
<dbReference type="Gene3D" id="1.20.120.160">
    <property type="entry name" value="HPT domain"/>
    <property type="match status" value="1"/>
</dbReference>
<keyword evidence="16" id="KW-0175">Coiled coil</keyword>
<dbReference type="Gene3D" id="2.10.70.100">
    <property type="match status" value="1"/>
</dbReference>
<dbReference type="SMART" id="SM00304">
    <property type="entry name" value="HAMP"/>
    <property type="match status" value="1"/>
</dbReference>
<dbReference type="PROSITE" id="PS50112">
    <property type="entry name" value="PAS"/>
    <property type="match status" value="3"/>
</dbReference>
<evidence type="ECO:0000256" key="6">
    <source>
        <dbReference type="ARBA" id="ARBA00022679"/>
    </source>
</evidence>
<feature type="modified residue" description="Phosphohistidine" evidence="14">
    <location>
        <position position="1218"/>
    </location>
</feature>
<dbReference type="CDD" id="cd16922">
    <property type="entry name" value="HATPase_EvgS-ArcB-TorS-like"/>
    <property type="match status" value="1"/>
</dbReference>
<evidence type="ECO:0000256" key="12">
    <source>
        <dbReference type="ARBA" id="ARBA00023012"/>
    </source>
</evidence>
<keyword evidence="7 18" id="KW-0812">Transmembrane</keyword>
<evidence type="ECO:0000256" key="5">
    <source>
        <dbReference type="ARBA" id="ARBA00022553"/>
    </source>
</evidence>
<dbReference type="SMART" id="SM00448">
    <property type="entry name" value="REC"/>
    <property type="match status" value="1"/>
</dbReference>
<dbReference type="Gene3D" id="1.10.287.130">
    <property type="match status" value="1"/>
</dbReference>
<evidence type="ECO:0000256" key="9">
    <source>
        <dbReference type="ARBA" id="ARBA00022777"/>
    </source>
</evidence>
<dbReference type="FunFam" id="3.30.565.10:FF:000010">
    <property type="entry name" value="Sensor histidine kinase RcsC"/>
    <property type="match status" value="1"/>
</dbReference>
<feature type="domain" description="PAC" evidence="22">
    <location>
        <begin position="566"/>
        <end position="618"/>
    </location>
</feature>
<dbReference type="Pfam" id="PF02518">
    <property type="entry name" value="HATPase_c"/>
    <property type="match status" value="1"/>
</dbReference>
<evidence type="ECO:0000256" key="15">
    <source>
        <dbReference type="PROSITE-ProRule" id="PRU00169"/>
    </source>
</evidence>
<evidence type="ECO:0000256" key="4">
    <source>
        <dbReference type="ARBA" id="ARBA00022475"/>
    </source>
</evidence>
<dbReference type="PROSITE" id="PS50894">
    <property type="entry name" value="HPT"/>
    <property type="match status" value="1"/>
</dbReference>
<dbReference type="Pfam" id="PF00072">
    <property type="entry name" value="Response_reg"/>
    <property type="match status" value="1"/>
</dbReference>
<feature type="domain" description="HAMP" evidence="23">
    <location>
        <begin position="169"/>
        <end position="221"/>
    </location>
</feature>
<evidence type="ECO:0000256" key="8">
    <source>
        <dbReference type="ARBA" id="ARBA00022741"/>
    </source>
</evidence>
<dbReference type="GO" id="GO:0005886">
    <property type="term" value="C:plasma membrane"/>
    <property type="evidence" value="ECO:0007669"/>
    <property type="project" value="UniProtKB-SubCell"/>
</dbReference>
<feature type="domain" description="HPt" evidence="24">
    <location>
        <begin position="1179"/>
        <end position="1275"/>
    </location>
</feature>
<dbReference type="EMBL" id="QFXE01000008">
    <property type="protein sequence ID" value="RDH86689.1"/>
    <property type="molecule type" value="Genomic_DNA"/>
</dbReference>
<evidence type="ECO:0000256" key="14">
    <source>
        <dbReference type="PROSITE-ProRule" id="PRU00110"/>
    </source>
</evidence>
<dbReference type="InterPro" id="IPR003661">
    <property type="entry name" value="HisK_dim/P_dom"/>
</dbReference>
<dbReference type="SUPFAM" id="SSF47384">
    <property type="entry name" value="Homodimeric domain of signal transducing histidine kinase"/>
    <property type="match status" value="1"/>
</dbReference>
<keyword evidence="12" id="KW-0902">Two-component regulatory system</keyword>
<dbReference type="InterPro" id="IPR001789">
    <property type="entry name" value="Sig_transdc_resp-reg_receiver"/>
</dbReference>
<keyword evidence="10" id="KW-0067">ATP-binding</keyword>
<reference evidence="25 26" key="1">
    <citation type="journal article" date="2018" name="ISME J.">
        <title>Endosymbiont genomes yield clues of tubeworm success.</title>
        <authorList>
            <person name="Li Y."/>
            <person name="Liles M.R."/>
            <person name="Halanych K.M."/>
        </authorList>
    </citation>
    <scope>NUCLEOTIDE SEQUENCE [LARGE SCALE GENOMIC DNA]</scope>
    <source>
        <strain evidence="25">A1462</strain>
    </source>
</reference>
<feature type="domain" description="Histidine kinase" evidence="19">
    <location>
        <begin position="772"/>
        <end position="988"/>
    </location>
</feature>
<dbReference type="Gene3D" id="6.10.340.10">
    <property type="match status" value="1"/>
</dbReference>
<dbReference type="GO" id="GO:0005524">
    <property type="term" value="F:ATP binding"/>
    <property type="evidence" value="ECO:0007669"/>
    <property type="project" value="UniProtKB-KW"/>
</dbReference>
<feature type="domain" description="PAS" evidence="21">
    <location>
        <begin position="368"/>
        <end position="414"/>
    </location>
</feature>
<comment type="caution">
    <text evidence="25">The sequence shown here is derived from an EMBL/GenBank/DDBJ whole genome shotgun (WGS) entry which is preliminary data.</text>
</comment>
<accession>A0A370DQN0</accession>
<evidence type="ECO:0000259" key="23">
    <source>
        <dbReference type="PROSITE" id="PS50885"/>
    </source>
</evidence>
<evidence type="ECO:0000256" key="17">
    <source>
        <dbReference type="SAM" id="MobiDB-lite"/>
    </source>
</evidence>
<dbReference type="InterPro" id="IPR008207">
    <property type="entry name" value="Sig_transdc_His_kin_Hpt_dom"/>
</dbReference>
<keyword evidence="13 18" id="KW-0472">Membrane</keyword>
<proteinExistence type="predicted"/>
<evidence type="ECO:0000256" key="16">
    <source>
        <dbReference type="SAM" id="Coils"/>
    </source>
</evidence>
<dbReference type="Proteomes" id="UP000254771">
    <property type="component" value="Unassembled WGS sequence"/>
</dbReference>
<evidence type="ECO:0000313" key="25">
    <source>
        <dbReference type="EMBL" id="RDH86689.1"/>
    </source>
</evidence>
<keyword evidence="11 18" id="KW-1133">Transmembrane helix</keyword>
<dbReference type="Gene3D" id="3.30.450.20">
    <property type="entry name" value="PAS domain"/>
    <property type="match status" value="4"/>
</dbReference>
<evidence type="ECO:0000256" key="13">
    <source>
        <dbReference type="ARBA" id="ARBA00023136"/>
    </source>
</evidence>
<dbReference type="PROSITE" id="PS50110">
    <property type="entry name" value="RESPONSE_REGULATORY"/>
    <property type="match status" value="1"/>
</dbReference>
<dbReference type="InterPro" id="IPR005467">
    <property type="entry name" value="His_kinase_dom"/>
</dbReference>
<dbReference type="InterPro" id="IPR001610">
    <property type="entry name" value="PAC"/>
</dbReference>
<dbReference type="PROSITE" id="PS50885">
    <property type="entry name" value="HAMP"/>
    <property type="match status" value="1"/>
</dbReference>
<dbReference type="CDD" id="cd00082">
    <property type="entry name" value="HisKA"/>
    <property type="match status" value="1"/>
</dbReference>
<evidence type="ECO:0000313" key="26">
    <source>
        <dbReference type="Proteomes" id="UP000254771"/>
    </source>
</evidence>
<dbReference type="InterPro" id="IPR036097">
    <property type="entry name" value="HisK_dim/P_sf"/>
</dbReference>
<sequence length="1275" mass="140744">MIAGIALVLLALVAVETVSIQRAMESEAVEHLRDELWKTSKLLNLVVVPHTTPEGMEILHAYLKELVAGDGEGIVYLALLDENNSILLQTLSTPDPMPPVWDQSGPLPDADVVHADQPILLGGNRIGVLRFGLDISSIRETHANIQRELLLLQAGGLGFALILLIFFVRRINTRLRRLMLASQALAVGNYSERAPESGPKELAQLACDFNSMADAVAERTAALQDSEAKLSAMLNNSALLIGLVDNQGTVLIANDVALELNNTRPEEILGHPMWDAPVFSHDEKLQEKMREAVQRAVKGELIQFETTYKTQWGIRIAEFSLQPVTDSQGKVAWLVPLGIDITERKQAETDLLKSQARYRELNEELTKNERKYRAIFTESVTAIYVFDKDKNFIDTNEAGIELLGYSRNELLNMSIPEVDADRGAVQPAQEHLLAGGRIVNFEHRLIRKDGSIITVLNNSRPVFDADGEVTGMQSTLIDVTERNKIEHSLQDRERELDTIIENIPNMLFVKDAKELRFVRFNQAGETLLGMPRKGLIGKNDYDFFPQEQADFFTAKDREVLESGKQLDISEEPIETPHGTRILHTRKTVIRGKNGEAKFLLGISEDITERKRAEQELENHHLHLENLVAERSASLMRAEAIAHVGSWHVDMADSQLTWSSETYHIFGLPVGTQVSLTDFVGFVHPDDSDRTMAAWQDAMKGAPYDIEHRILVEGKVKWVRERAEMIFDAQGQAITAHGAVQDITEHKAAEQALTDAKERAEAAAGAKSEFLANMSHEIRTPLNAVLGLARMGQRDSKESENSERFHHILNSGQHLLGILNDILDLSKLESGKVNVEVHPFQLIATVEDAVSLVADQAGEKGLTLFIHIDPALPVWVAGDSLRLRQVLLNLLSNAVKFTEEGEVQLQIGRQGEQTCFNVIDTGIGMNSEQISRLFTPFDQGDTSTTRRFGGTGLGLAISHNLASLMDGHISVKSEPDRGSTFTLCLPLVETAPVAERKIQKREKTGARLKGIHVLAAEDVDMNRLILKDTLEYEGAHVVFAENGYQALERLKELGVTVFDIVLMDVQMPVMDGYEATRRIHKLTSALPVVGLTAHALGEERQHCLAAGMVEHVTKPFDADDLVAAILRQTKRPKPATLSDAHSTPAQEAGPKPVTKSAAETPPDSLPGIDLADGLQRLRGRWSSYKKVLLMFRQQHNTSADKMASLLEQGDIEEARLLAHRLKGTCGNVGAKGLSEQAAVIEAACTANDPEMAVAQMAAFHASFEKIIDGLAMLDEG</sequence>
<evidence type="ECO:0000259" key="24">
    <source>
        <dbReference type="PROSITE" id="PS50894"/>
    </source>
</evidence>
<evidence type="ECO:0000259" key="22">
    <source>
        <dbReference type="PROSITE" id="PS50113"/>
    </source>
</evidence>
<dbReference type="Pfam" id="PF01627">
    <property type="entry name" value="Hpt"/>
    <property type="match status" value="1"/>
</dbReference>
<dbReference type="CDD" id="cd17546">
    <property type="entry name" value="REC_hyHK_CKI1_RcsC-like"/>
    <property type="match status" value="1"/>
</dbReference>